<proteinExistence type="predicted"/>
<feature type="coiled-coil region" evidence="1">
    <location>
        <begin position="403"/>
        <end position="430"/>
    </location>
</feature>
<dbReference type="InParanoid" id="A0A212ERT4"/>
<reference evidence="3 4" key="1">
    <citation type="journal article" date="2011" name="Cell">
        <title>The monarch butterfly genome yields insights into long-distance migration.</title>
        <authorList>
            <person name="Zhan S."/>
            <person name="Merlin C."/>
            <person name="Boore J.L."/>
            <person name="Reppert S.M."/>
        </authorList>
    </citation>
    <scope>NUCLEOTIDE SEQUENCE [LARGE SCALE GENOMIC DNA]</scope>
    <source>
        <strain evidence="3">F-2</strain>
    </source>
</reference>
<feature type="region of interest" description="Disordered" evidence="2">
    <location>
        <begin position="227"/>
        <end position="340"/>
    </location>
</feature>
<evidence type="ECO:0000256" key="1">
    <source>
        <dbReference type="SAM" id="Coils"/>
    </source>
</evidence>
<dbReference type="CDD" id="cd14686">
    <property type="entry name" value="bZIP"/>
    <property type="match status" value="1"/>
</dbReference>
<dbReference type="AlphaFoldDB" id="A0A212ERT4"/>
<evidence type="ECO:0000313" key="4">
    <source>
        <dbReference type="Proteomes" id="UP000007151"/>
    </source>
</evidence>
<evidence type="ECO:0000256" key="2">
    <source>
        <dbReference type="SAM" id="MobiDB-lite"/>
    </source>
</evidence>
<evidence type="ECO:0000313" key="3">
    <source>
        <dbReference type="EMBL" id="OWR44216.1"/>
    </source>
</evidence>
<keyword evidence="4" id="KW-1185">Reference proteome</keyword>
<dbReference type="eggNOG" id="ENOG502T0IS">
    <property type="taxonomic scope" value="Eukaryota"/>
</dbReference>
<feature type="compositionally biased region" description="Low complexity" evidence="2">
    <location>
        <begin position="298"/>
        <end position="312"/>
    </location>
</feature>
<comment type="caution">
    <text evidence="3">The sequence shown here is derived from an EMBL/GenBank/DDBJ whole genome shotgun (WGS) entry which is preliminary data.</text>
</comment>
<accession>A0A212ERT4</accession>
<keyword evidence="1" id="KW-0175">Coiled coil</keyword>
<feature type="compositionally biased region" description="Basic and acidic residues" evidence="2">
    <location>
        <begin position="239"/>
        <end position="252"/>
    </location>
</feature>
<organism evidence="3 4">
    <name type="scientific">Danaus plexippus plexippus</name>
    <dbReference type="NCBI Taxonomy" id="278856"/>
    <lineage>
        <taxon>Eukaryota</taxon>
        <taxon>Metazoa</taxon>
        <taxon>Ecdysozoa</taxon>
        <taxon>Arthropoda</taxon>
        <taxon>Hexapoda</taxon>
        <taxon>Insecta</taxon>
        <taxon>Pterygota</taxon>
        <taxon>Neoptera</taxon>
        <taxon>Endopterygota</taxon>
        <taxon>Lepidoptera</taxon>
        <taxon>Glossata</taxon>
        <taxon>Ditrysia</taxon>
        <taxon>Papilionoidea</taxon>
        <taxon>Nymphalidae</taxon>
        <taxon>Danainae</taxon>
        <taxon>Danaini</taxon>
        <taxon>Danaina</taxon>
        <taxon>Danaus</taxon>
        <taxon>Danaus</taxon>
    </lineage>
</organism>
<name>A0A212ERT4_DANPL</name>
<dbReference type="Proteomes" id="UP000007151">
    <property type="component" value="Unassembled WGS sequence"/>
</dbReference>
<sequence>MTDNVKLSVKPTLTWVYSECALATLRRCQAVNCHRPHGLLNARPNRADATACNHVPIVYPFAYAFKTCHRPHSIPPQKDRKKTEDRSDTAELSHTCYHCSVDLRRYTCADYFSGIGQCRGQSYDNGANMAGIHKGVQARIAERNELAEFVPCLAHSLNLVGVHSASSSQEAINFFGGVKNDHGNSVLDTEKQDDLVLWTASDGSRTASPVTAAVRGKFFRARGGRLTRTRVGVRPSPPLDRKETTMSRDDASGRGGGATSMEPARTRTRQSPRIGVGEGRPQQDSTSVCIRLKRRSSPRSASALGGASRSRPTNIGNDKGVTGATVTPAIGNFPTGLVNGDGRGRGPGGRDWQSIAKSLEVNTNVASKSKNLSGPFVKALKLATNEIQESTKALLSRTKTTKTRVLEAANARLSKELAELRAELATLKREVQ</sequence>
<dbReference type="PANTHER" id="PTHR45749">
    <property type="match status" value="1"/>
</dbReference>
<dbReference type="KEGG" id="dpl:KGM_213968"/>
<dbReference type="PANTHER" id="PTHR45749:SF21">
    <property type="entry name" value="DUF4371 DOMAIN-CONTAINING PROTEIN"/>
    <property type="match status" value="1"/>
</dbReference>
<dbReference type="EMBL" id="AGBW02012915">
    <property type="protein sequence ID" value="OWR44216.1"/>
    <property type="molecule type" value="Genomic_DNA"/>
</dbReference>
<protein>
    <submittedName>
        <fullName evidence="3">Zinc finger MYM-type protein 1</fullName>
    </submittedName>
</protein>
<gene>
    <name evidence="3" type="ORF">KGM_213968</name>
</gene>